<sequence>MPRCARSRWPGDPMTHQSLADAEVARRMESAAQAAAAAEAARQQAEQIRQQQAAQQGGTR</sequence>
<dbReference type="Proteomes" id="UP001165041">
    <property type="component" value="Unassembled WGS sequence"/>
</dbReference>
<reference evidence="2" key="1">
    <citation type="submission" date="2023-02" db="EMBL/GenBank/DDBJ databases">
        <title>Kitasatospora phosalacinea NBRC 14627.</title>
        <authorList>
            <person name="Ichikawa N."/>
            <person name="Sato H."/>
            <person name="Tonouchi N."/>
        </authorList>
    </citation>
    <scope>NUCLEOTIDE SEQUENCE</scope>
    <source>
        <strain evidence="2">NBRC 14627</strain>
    </source>
</reference>
<proteinExistence type="predicted"/>
<organism evidence="2 3">
    <name type="scientific">Kitasatospora phosalacinea</name>
    <dbReference type="NCBI Taxonomy" id="2065"/>
    <lineage>
        <taxon>Bacteria</taxon>
        <taxon>Bacillati</taxon>
        <taxon>Actinomycetota</taxon>
        <taxon>Actinomycetes</taxon>
        <taxon>Kitasatosporales</taxon>
        <taxon>Streptomycetaceae</taxon>
        <taxon>Kitasatospora</taxon>
    </lineage>
</organism>
<accession>A0A9W6QDX1</accession>
<evidence type="ECO:0000313" key="3">
    <source>
        <dbReference type="Proteomes" id="UP001165041"/>
    </source>
</evidence>
<dbReference type="EMBL" id="BSSA01000027">
    <property type="protein sequence ID" value="GLW73691.1"/>
    <property type="molecule type" value="Genomic_DNA"/>
</dbReference>
<feature type="region of interest" description="Disordered" evidence="1">
    <location>
        <begin position="35"/>
        <end position="60"/>
    </location>
</feature>
<evidence type="ECO:0000313" key="2">
    <source>
        <dbReference type="EMBL" id="GLW73691.1"/>
    </source>
</evidence>
<protein>
    <submittedName>
        <fullName evidence="2">Uncharacterized protein</fullName>
    </submittedName>
</protein>
<dbReference type="AlphaFoldDB" id="A0A9W6QDX1"/>
<gene>
    <name evidence="2" type="ORF">Kpho02_59890</name>
</gene>
<name>A0A9W6QDX1_9ACTN</name>
<comment type="caution">
    <text evidence="2">The sequence shown here is derived from an EMBL/GenBank/DDBJ whole genome shotgun (WGS) entry which is preliminary data.</text>
</comment>
<evidence type="ECO:0000256" key="1">
    <source>
        <dbReference type="SAM" id="MobiDB-lite"/>
    </source>
</evidence>